<dbReference type="Gene3D" id="3.30.70.1620">
    <property type="match status" value="1"/>
</dbReference>
<name>A0A0R0LYP1_9MICR</name>
<feature type="region of interest" description="Disordered" evidence="4">
    <location>
        <begin position="1"/>
        <end position="21"/>
    </location>
</feature>
<dbReference type="AlphaFoldDB" id="A0A0R0LYP1"/>
<evidence type="ECO:0000256" key="2">
    <source>
        <dbReference type="ARBA" id="ARBA00023054"/>
    </source>
</evidence>
<dbReference type="GO" id="GO:0005524">
    <property type="term" value="F:ATP binding"/>
    <property type="evidence" value="ECO:0007669"/>
    <property type="project" value="InterPro"/>
</dbReference>
<proteinExistence type="predicted"/>
<evidence type="ECO:0000256" key="1">
    <source>
        <dbReference type="ARBA" id="ARBA00004123"/>
    </source>
</evidence>
<feature type="domain" description="SMC hinge" evidence="5">
    <location>
        <begin position="618"/>
        <end position="728"/>
    </location>
</feature>
<dbReference type="Pfam" id="PF02463">
    <property type="entry name" value="SMC_N"/>
    <property type="match status" value="1"/>
</dbReference>
<keyword evidence="2 3" id="KW-0175">Coiled coil</keyword>
<dbReference type="PANTHER" id="PTHR18937">
    <property type="entry name" value="STRUCTURAL MAINTENANCE OF CHROMOSOMES SMC FAMILY MEMBER"/>
    <property type="match status" value="1"/>
</dbReference>
<dbReference type="SUPFAM" id="SSF52540">
    <property type="entry name" value="P-loop containing nucleoside triphosphate hydrolases"/>
    <property type="match status" value="1"/>
</dbReference>
<dbReference type="InterPro" id="IPR003395">
    <property type="entry name" value="RecF/RecN/SMC_N"/>
</dbReference>
<dbReference type="GO" id="GO:0051276">
    <property type="term" value="P:chromosome organization"/>
    <property type="evidence" value="ECO:0007669"/>
    <property type="project" value="InterPro"/>
</dbReference>
<dbReference type="Gene3D" id="3.40.50.300">
    <property type="entry name" value="P-loop containing nucleotide triphosphate hydrolases"/>
    <property type="match status" value="1"/>
</dbReference>
<evidence type="ECO:0000259" key="5">
    <source>
        <dbReference type="SMART" id="SM00968"/>
    </source>
</evidence>
<comment type="subcellular location">
    <subcellularLocation>
        <location evidence="1">Nucleus</location>
    </subcellularLocation>
</comment>
<dbReference type="EMBL" id="LGUB01000533">
    <property type="protein sequence ID" value="KRH93013.1"/>
    <property type="molecule type" value="Genomic_DNA"/>
</dbReference>
<dbReference type="Pfam" id="PF06470">
    <property type="entry name" value="SMC_hinge"/>
    <property type="match status" value="1"/>
</dbReference>
<feature type="coiled-coil region" evidence="3">
    <location>
        <begin position="345"/>
        <end position="509"/>
    </location>
</feature>
<dbReference type="InterPro" id="IPR036277">
    <property type="entry name" value="SMC_hinge_sf"/>
</dbReference>
<comment type="caution">
    <text evidence="6">The sequence shown here is derived from an EMBL/GenBank/DDBJ whole genome shotgun (WGS) entry which is preliminary data.</text>
</comment>
<dbReference type="GO" id="GO:0005634">
    <property type="term" value="C:nucleus"/>
    <property type="evidence" value="ECO:0007669"/>
    <property type="project" value="UniProtKB-SubCell"/>
</dbReference>
<feature type="non-terminal residue" evidence="6">
    <location>
        <position position="1"/>
    </location>
</feature>
<evidence type="ECO:0000313" key="7">
    <source>
        <dbReference type="Proteomes" id="UP000051530"/>
    </source>
</evidence>
<gene>
    <name evidence="6" type="ORF">M153_17720003</name>
</gene>
<dbReference type="InterPro" id="IPR027417">
    <property type="entry name" value="P-loop_NTPase"/>
</dbReference>
<sequence length="827" mass="97707">NRKKYEISQKEPTIDQENIPNTYGGQLVADEDSQPLETVHEEKDNTLEINSVLGDEPFDIDDLQDDALLFPEEVTDKTTTYNPVIKNITLHNFKSYHGIHSIDMTNFTTIVGPNGSGKSNLLDAILFIFGYQAKKMRQTKIQELIHKDCHTCSVEITFLLSEHDQEENLNHNEEKYDHKSEDKSQEKKDDCSMEKDKSKSQKFIRLKREISGNKSTYYFDREKISTEQLKMNLLKYNIPLENNRFMILQGEIEAIAQMKPKDEQNGGILEYLEEIIGTNRYIPKIRQIEEKMVDVKEKYEYTKNIYKLKERENQNNVKILEGIKINVKNKYEEIKIEESLYDLKKNLQREKNKKIGEENKELEKELKTMQKSEQVSELKKLEKELKEKKNLNHKLEREYLVKKSHYTKIKRENEHKKKEREQKEKEIEELKKEIKKCEEKILIDKKEVEEIDSKIMTYDNDLKELESRIKNKTEELSILLNNSKNQDKRNKLNTMIKTLENELLIKRRETHNTIHLNQLNDIVEKLRYIHNLVEPKKKFNEEPVNKSNEEPVNKLNEEQDIIQSIKKLKTDLHSINQTIYKKEEKIRTIQTDDGPSTIHHFRNIQFNDDCSNKESRKNTVHGKLSDLISTSKKYDTAITSALKSHLNSIIVSDERTAKECIRIVKEKKLQRTTFLIMDQIKAYTFKKDPNMIYAIDLIECNNEYSDIVSFLIKDTVLFEDFNTSLKETKNKKLRAVTLKGELIEKSGLITRTPVNGALSKRNNHSNEETLRNELERINSAKCNLIKKIEELENVVERLPELKRYQNIMRVKEYFNKTLRERVSEIIQ</sequence>
<feature type="non-terminal residue" evidence="6">
    <location>
        <position position="827"/>
    </location>
</feature>
<dbReference type="Proteomes" id="UP000051530">
    <property type="component" value="Unassembled WGS sequence"/>
</dbReference>
<feature type="region of interest" description="Disordered" evidence="4">
    <location>
        <begin position="171"/>
        <end position="196"/>
    </location>
</feature>
<accession>A0A0R0LYP1</accession>
<dbReference type="GO" id="GO:0005694">
    <property type="term" value="C:chromosome"/>
    <property type="evidence" value="ECO:0007669"/>
    <property type="project" value="InterPro"/>
</dbReference>
<dbReference type="Gene3D" id="1.20.1060.20">
    <property type="match status" value="1"/>
</dbReference>
<dbReference type="SUPFAM" id="SSF75553">
    <property type="entry name" value="Smc hinge domain"/>
    <property type="match status" value="1"/>
</dbReference>
<evidence type="ECO:0000256" key="3">
    <source>
        <dbReference type="SAM" id="Coils"/>
    </source>
</evidence>
<dbReference type="VEuPathDB" id="MicrosporidiaDB:M153_17720003"/>
<dbReference type="SMART" id="SM00968">
    <property type="entry name" value="SMC_hinge"/>
    <property type="match status" value="1"/>
</dbReference>
<protein>
    <submittedName>
        <fullName evidence="6">Structural maintenance of chromosome protein</fullName>
    </submittedName>
</protein>
<feature type="compositionally biased region" description="Basic and acidic residues" evidence="4">
    <location>
        <begin position="1"/>
        <end position="13"/>
    </location>
</feature>
<keyword evidence="7" id="KW-1185">Reference proteome</keyword>
<evidence type="ECO:0000313" key="6">
    <source>
        <dbReference type="EMBL" id="KRH93013.1"/>
    </source>
</evidence>
<organism evidence="6 7">
    <name type="scientific">Pseudoloma neurophilia</name>
    <dbReference type="NCBI Taxonomy" id="146866"/>
    <lineage>
        <taxon>Eukaryota</taxon>
        <taxon>Fungi</taxon>
        <taxon>Fungi incertae sedis</taxon>
        <taxon>Microsporidia</taxon>
        <taxon>Pseudoloma</taxon>
    </lineage>
</organism>
<evidence type="ECO:0000256" key="4">
    <source>
        <dbReference type="SAM" id="MobiDB-lite"/>
    </source>
</evidence>
<dbReference type="InterPro" id="IPR010935">
    <property type="entry name" value="SMC_hinge"/>
</dbReference>
<reference evidence="6 7" key="1">
    <citation type="submission" date="2015-07" db="EMBL/GenBank/DDBJ databases">
        <title>The genome of Pseudoloma neurophilia, a relevant intracellular parasite of the zebrafish.</title>
        <authorList>
            <person name="Ndikumana S."/>
            <person name="Pelin A."/>
            <person name="Sanders J."/>
            <person name="Corradi N."/>
        </authorList>
    </citation>
    <scope>NUCLEOTIDE SEQUENCE [LARGE SCALE GENOMIC DNA]</scope>
    <source>
        <strain evidence="6 7">MK1</strain>
    </source>
</reference>
<dbReference type="OrthoDB" id="5575062at2759"/>